<name>A0A6A4GG72_9AGAR</name>
<keyword evidence="3" id="KW-1185">Reference proteome</keyword>
<feature type="non-terminal residue" evidence="2">
    <location>
        <position position="1"/>
    </location>
</feature>
<organism evidence="2 3">
    <name type="scientific">Gymnopus androsaceus JB14</name>
    <dbReference type="NCBI Taxonomy" id="1447944"/>
    <lineage>
        <taxon>Eukaryota</taxon>
        <taxon>Fungi</taxon>
        <taxon>Dikarya</taxon>
        <taxon>Basidiomycota</taxon>
        <taxon>Agaricomycotina</taxon>
        <taxon>Agaricomycetes</taxon>
        <taxon>Agaricomycetidae</taxon>
        <taxon>Agaricales</taxon>
        <taxon>Marasmiineae</taxon>
        <taxon>Omphalotaceae</taxon>
        <taxon>Gymnopus</taxon>
    </lineage>
</organism>
<feature type="domain" description="CxC2-like cysteine cluster KDZ transposase-associated" evidence="1">
    <location>
        <begin position="37"/>
        <end position="134"/>
    </location>
</feature>
<protein>
    <recommendedName>
        <fullName evidence="1">CxC2-like cysteine cluster KDZ transposase-associated domain-containing protein</fullName>
    </recommendedName>
</protein>
<accession>A0A6A4GG72</accession>
<feature type="non-terminal residue" evidence="2">
    <location>
        <position position="255"/>
    </location>
</feature>
<evidence type="ECO:0000313" key="2">
    <source>
        <dbReference type="EMBL" id="KAE9384478.1"/>
    </source>
</evidence>
<dbReference type="EMBL" id="ML770138">
    <property type="protein sequence ID" value="KAE9384478.1"/>
    <property type="molecule type" value="Genomic_DNA"/>
</dbReference>
<sequence>CWITAHKHQPLHWANVWCDAGYFVCQDISTFQDEYGILLGHNGNSCPKASKPLLMSLVDLTGVHATKVTFCQCNGGPFNKWCQLFEANLFPATVQQPQTAFTFSLLHHWQITMLQSKITAYHYLRSLHCLMDNVFTGNVPDPYKQFLFVTCIWPLLEAEKWFGRLHGNGMNQLFPRHLKDNLMVYCPACLEPDMNMEPGWEKTPSHLRSVPTQTADGNMKTRNYNKKHNFHNVSLFAGRAYMPTEKHYEHYLKTV</sequence>
<dbReference type="Pfam" id="PF18803">
    <property type="entry name" value="CxC2"/>
    <property type="match status" value="1"/>
</dbReference>
<dbReference type="AlphaFoldDB" id="A0A6A4GG72"/>
<gene>
    <name evidence="2" type="ORF">BT96DRAFT_790747</name>
</gene>
<proteinExistence type="predicted"/>
<reference evidence="2" key="1">
    <citation type="journal article" date="2019" name="Environ. Microbiol.">
        <title>Fungal ecological strategies reflected in gene transcription - a case study of two litter decomposers.</title>
        <authorList>
            <person name="Barbi F."/>
            <person name="Kohler A."/>
            <person name="Barry K."/>
            <person name="Baskaran P."/>
            <person name="Daum C."/>
            <person name="Fauchery L."/>
            <person name="Ihrmark K."/>
            <person name="Kuo A."/>
            <person name="LaButti K."/>
            <person name="Lipzen A."/>
            <person name="Morin E."/>
            <person name="Grigoriev I.V."/>
            <person name="Henrissat B."/>
            <person name="Lindahl B."/>
            <person name="Martin F."/>
        </authorList>
    </citation>
    <scope>NUCLEOTIDE SEQUENCE</scope>
    <source>
        <strain evidence="2">JB14</strain>
    </source>
</reference>
<evidence type="ECO:0000259" key="1">
    <source>
        <dbReference type="Pfam" id="PF18803"/>
    </source>
</evidence>
<evidence type="ECO:0000313" key="3">
    <source>
        <dbReference type="Proteomes" id="UP000799118"/>
    </source>
</evidence>
<dbReference type="OrthoDB" id="3149508at2759"/>
<dbReference type="InterPro" id="IPR041457">
    <property type="entry name" value="CxC2_KDZ-assoc"/>
</dbReference>
<dbReference type="Proteomes" id="UP000799118">
    <property type="component" value="Unassembled WGS sequence"/>
</dbReference>